<proteinExistence type="predicted"/>
<evidence type="ECO:0000313" key="3">
    <source>
        <dbReference type="Proteomes" id="UP001287059"/>
    </source>
</evidence>
<reference evidence="2 3" key="1">
    <citation type="submission" date="2023-08" db="EMBL/GenBank/DDBJ databases">
        <title>Implementing the SeqCode for naming new Mesorhizobium species isolated from Vachellia karroo root nodules.</title>
        <authorList>
            <person name="Van Lill M."/>
        </authorList>
    </citation>
    <scope>NUCLEOTIDE SEQUENCE [LARGE SCALE GENOMIC DNA]</scope>
    <source>
        <strain evidence="2 3">VK24D</strain>
    </source>
</reference>
<evidence type="ECO:0000256" key="1">
    <source>
        <dbReference type="SAM" id="MobiDB-lite"/>
    </source>
</evidence>
<organism evidence="2 3">
    <name type="scientific">Mesorhizobium album</name>
    <dbReference type="NCBI Taxonomy" id="3072314"/>
    <lineage>
        <taxon>Bacteria</taxon>
        <taxon>Pseudomonadati</taxon>
        <taxon>Pseudomonadota</taxon>
        <taxon>Alphaproteobacteria</taxon>
        <taxon>Hyphomicrobiales</taxon>
        <taxon>Phyllobacteriaceae</taxon>
        <taxon>Mesorhizobium</taxon>
    </lineage>
</organism>
<gene>
    <name evidence="2" type="ORF">RFN28_15160</name>
</gene>
<name>A0ABU4Y1N6_9HYPH</name>
<protein>
    <submittedName>
        <fullName evidence="2">Uncharacterized protein</fullName>
    </submittedName>
</protein>
<dbReference type="RefSeq" id="WP_320288137.1">
    <property type="nucleotide sequence ID" value="NZ_JAVIIW010000016.1"/>
</dbReference>
<sequence length="48" mass="4944">MSAPDPVALHSEPTPDAEQMPVPDVRPADLPSPAEAGVAKVGHHPRPA</sequence>
<keyword evidence="3" id="KW-1185">Reference proteome</keyword>
<comment type="caution">
    <text evidence="2">The sequence shown here is derived from an EMBL/GenBank/DDBJ whole genome shotgun (WGS) entry which is preliminary data.</text>
</comment>
<evidence type="ECO:0000313" key="2">
    <source>
        <dbReference type="EMBL" id="MDX8479812.1"/>
    </source>
</evidence>
<accession>A0ABU4Y1N6</accession>
<dbReference type="EMBL" id="JAVIIW010000016">
    <property type="protein sequence ID" value="MDX8479812.1"/>
    <property type="molecule type" value="Genomic_DNA"/>
</dbReference>
<feature type="region of interest" description="Disordered" evidence="1">
    <location>
        <begin position="1"/>
        <end position="48"/>
    </location>
</feature>
<dbReference type="Proteomes" id="UP001287059">
    <property type="component" value="Unassembled WGS sequence"/>
</dbReference>